<comment type="similarity">
    <text evidence="14">Belongs to the ribF family.</text>
</comment>
<gene>
    <name evidence="16" type="ORF">OZSIB_0822</name>
</gene>
<evidence type="ECO:0000256" key="3">
    <source>
        <dbReference type="ARBA" id="ARBA00022630"/>
    </source>
</evidence>
<sequence length="314" mass="34545">MRLVNLLSGPPEIGPCVLGVGTFDGVHLGHRALLAEVIGQAREHRLPAVVFCFDHPPRRVLHPEEFPGELTTPEEKFSLLMATGVDWVVFRPFDHAFARTSPADFIHRIILAQLQARLVCVGFNFQFGHDRRGTSESLCQELAGAGCACLVIPSVIIGGEPVSSSRIRQAIATGQLETATQLLGREASFTGTVIHGDHRGREMGFPTANLDLEGSSKVLPPRGVYLCLVDTAQGTHHALVNIGIRPTFGRERMTLEAHLLDFHGDLYHQPIRVRFQKRLRAEVRFPSSQALVAQIQEDLALARHMIGSARERTA</sequence>
<dbReference type="InterPro" id="IPR002606">
    <property type="entry name" value="Riboflavin_kinase_bac"/>
</dbReference>
<comment type="caution">
    <text evidence="16">The sequence shown here is derived from an EMBL/GenBank/DDBJ whole genome shotgun (WGS) entry which is preliminary data.</text>
</comment>
<proteinExistence type="inferred from homology"/>
<dbReference type="PIRSF" id="PIRSF004491">
    <property type="entry name" value="FAD_Synth"/>
    <property type="match status" value="1"/>
</dbReference>
<keyword evidence="3 14" id="KW-0285">Flavoprotein</keyword>
<dbReference type="PANTHER" id="PTHR22749:SF6">
    <property type="entry name" value="RIBOFLAVIN KINASE"/>
    <property type="match status" value="1"/>
</dbReference>
<dbReference type="GO" id="GO:0008531">
    <property type="term" value="F:riboflavin kinase activity"/>
    <property type="evidence" value="ECO:0007669"/>
    <property type="project" value="UniProtKB-UniRule"/>
</dbReference>
<keyword evidence="10 14" id="KW-0067">ATP-binding</keyword>
<evidence type="ECO:0000256" key="14">
    <source>
        <dbReference type="PIRNR" id="PIRNR004491"/>
    </source>
</evidence>
<dbReference type="InterPro" id="IPR015864">
    <property type="entry name" value="FAD_synthase"/>
</dbReference>
<dbReference type="Gene3D" id="3.40.50.620">
    <property type="entry name" value="HUPs"/>
    <property type="match status" value="1"/>
</dbReference>
<comment type="catalytic activity">
    <reaction evidence="13 14">
        <text>FMN + ATP + H(+) = FAD + diphosphate</text>
        <dbReference type="Rhea" id="RHEA:17237"/>
        <dbReference type="ChEBI" id="CHEBI:15378"/>
        <dbReference type="ChEBI" id="CHEBI:30616"/>
        <dbReference type="ChEBI" id="CHEBI:33019"/>
        <dbReference type="ChEBI" id="CHEBI:57692"/>
        <dbReference type="ChEBI" id="CHEBI:58210"/>
        <dbReference type="EC" id="2.7.7.2"/>
    </reaction>
</comment>
<evidence type="ECO:0000256" key="2">
    <source>
        <dbReference type="ARBA" id="ARBA00005201"/>
    </source>
</evidence>
<name>A0A367ZU81_9BACT</name>
<dbReference type="Pfam" id="PF01687">
    <property type="entry name" value="Flavokinase"/>
    <property type="match status" value="1"/>
</dbReference>
<evidence type="ECO:0000256" key="10">
    <source>
        <dbReference type="ARBA" id="ARBA00022840"/>
    </source>
</evidence>
<comment type="pathway">
    <text evidence="1 14">Cofactor biosynthesis; FAD biosynthesis; FAD from FMN: step 1/1.</text>
</comment>
<dbReference type="GO" id="GO:0005524">
    <property type="term" value="F:ATP binding"/>
    <property type="evidence" value="ECO:0007669"/>
    <property type="project" value="UniProtKB-UniRule"/>
</dbReference>
<protein>
    <recommendedName>
        <fullName evidence="14">Riboflavin biosynthesis protein</fullName>
    </recommendedName>
    <domain>
        <recommendedName>
            <fullName evidence="14">Riboflavin kinase</fullName>
            <ecNumber evidence="14">2.7.1.26</ecNumber>
        </recommendedName>
        <alternativeName>
            <fullName evidence="14">Flavokinase</fullName>
        </alternativeName>
    </domain>
    <domain>
        <recommendedName>
            <fullName evidence="14">FMN adenylyltransferase</fullName>
            <ecNumber evidence="14">2.7.7.2</ecNumber>
        </recommendedName>
        <alternativeName>
            <fullName evidence="14">FAD pyrophosphorylase</fullName>
        </alternativeName>
        <alternativeName>
            <fullName evidence="14">FAD synthase</fullName>
        </alternativeName>
    </domain>
</protein>
<dbReference type="GO" id="GO:0006747">
    <property type="term" value="P:FAD biosynthetic process"/>
    <property type="evidence" value="ECO:0007669"/>
    <property type="project" value="UniProtKB-UniRule"/>
</dbReference>
<dbReference type="Gene3D" id="2.40.30.30">
    <property type="entry name" value="Riboflavin kinase-like"/>
    <property type="match status" value="1"/>
</dbReference>
<evidence type="ECO:0000256" key="6">
    <source>
        <dbReference type="ARBA" id="ARBA00022695"/>
    </source>
</evidence>
<evidence type="ECO:0000259" key="15">
    <source>
        <dbReference type="SMART" id="SM00904"/>
    </source>
</evidence>
<evidence type="ECO:0000256" key="7">
    <source>
        <dbReference type="ARBA" id="ARBA00022741"/>
    </source>
</evidence>
<dbReference type="Proteomes" id="UP000252355">
    <property type="component" value="Unassembled WGS sequence"/>
</dbReference>
<dbReference type="SMART" id="SM00904">
    <property type="entry name" value="Flavokinase"/>
    <property type="match status" value="1"/>
</dbReference>
<organism evidence="16 17">
    <name type="scientific">Candidatus Ozemobacter sibiricus</name>
    <dbReference type="NCBI Taxonomy" id="2268124"/>
    <lineage>
        <taxon>Bacteria</taxon>
        <taxon>Candidatus Ozemobacteria</taxon>
        <taxon>Candidatus Ozemobacterales</taxon>
        <taxon>Candidatus Ozemobacteraceae</taxon>
        <taxon>Candidatus Ozemobacter</taxon>
    </lineage>
</organism>
<evidence type="ECO:0000256" key="1">
    <source>
        <dbReference type="ARBA" id="ARBA00004726"/>
    </source>
</evidence>
<dbReference type="EC" id="2.7.1.26" evidence="14"/>
<dbReference type="EC" id="2.7.7.2" evidence="14"/>
<keyword evidence="6 14" id="KW-0548">Nucleotidyltransferase</keyword>
<evidence type="ECO:0000256" key="13">
    <source>
        <dbReference type="ARBA" id="ARBA00049494"/>
    </source>
</evidence>
<evidence type="ECO:0000313" key="16">
    <source>
        <dbReference type="EMBL" id="RCK81688.1"/>
    </source>
</evidence>
<keyword evidence="4 14" id="KW-0288">FMN</keyword>
<dbReference type="UniPathway" id="UPA00276">
    <property type="reaction ID" value="UER00406"/>
</dbReference>
<keyword evidence="8 14" id="KW-0418">Kinase</keyword>
<dbReference type="GO" id="GO:0009231">
    <property type="term" value="P:riboflavin biosynthetic process"/>
    <property type="evidence" value="ECO:0007669"/>
    <property type="project" value="InterPro"/>
</dbReference>
<keyword evidence="7 14" id="KW-0547">Nucleotide-binding</keyword>
<evidence type="ECO:0000256" key="8">
    <source>
        <dbReference type="ARBA" id="ARBA00022777"/>
    </source>
</evidence>
<dbReference type="InterPro" id="IPR023468">
    <property type="entry name" value="Riboflavin_kinase"/>
</dbReference>
<dbReference type="SUPFAM" id="SSF82114">
    <property type="entry name" value="Riboflavin kinase-like"/>
    <property type="match status" value="1"/>
</dbReference>
<dbReference type="GO" id="GO:0009398">
    <property type="term" value="P:FMN biosynthetic process"/>
    <property type="evidence" value="ECO:0007669"/>
    <property type="project" value="UniProtKB-UniRule"/>
</dbReference>
<dbReference type="InterPro" id="IPR014729">
    <property type="entry name" value="Rossmann-like_a/b/a_fold"/>
</dbReference>
<reference evidence="16 17" key="1">
    <citation type="submission" date="2018-05" db="EMBL/GenBank/DDBJ databases">
        <title>A metagenomic window into the 2 km-deep terrestrial subsurface aquifer revealed taxonomically and functionally diverse microbial community comprising novel uncultured bacterial lineages.</title>
        <authorList>
            <person name="Kadnikov V.V."/>
            <person name="Mardanov A.V."/>
            <person name="Beletsky A.V."/>
            <person name="Banks D."/>
            <person name="Pimenov N.V."/>
            <person name="Frank Y.A."/>
            <person name="Karnachuk O.V."/>
            <person name="Ravin N.V."/>
        </authorList>
    </citation>
    <scope>NUCLEOTIDE SEQUENCE [LARGE SCALE GENOMIC DNA]</scope>
    <source>
        <strain evidence="16">BY5</strain>
    </source>
</reference>
<dbReference type="AlphaFoldDB" id="A0A367ZU81"/>
<dbReference type="Pfam" id="PF06574">
    <property type="entry name" value="FAD_syn"/>
    <property type="match status" value="1"/>
</dbReference>
<evidence type="ECO:0000256" key="11">
    <source>
        <dbReference type="ARBA" id="ARBA00023268"/>
    </source>
</evidence>
<dbReference type="SUPFAM" id="SSF52374">
    <property type="entry name" value="Nucleotidylyl transferase"/>
    <property type="match status" value="1"/>
</dbReference>
<feature type="domain" description="Riboflavin kinase" evidence="15">
    <location>
        <begin position="182"/>
        <end position="307"/>
    </location>
</feature>
<keyword evidence="9 14" id="KW-0274">FAD</keyword>
<dbReference type="NCBIfam" id="TIGR00083">
    <property type="entry name" value="ribF"/>
    <property type="match status" value="1"/>
</dbReference>
<keyword evidence="11" id="KW-0511">Multifunctional enzyme</keyword>
<accession>A0A367ZU81</accession>
<dbReference type="InterPro" id="IPR023465">
    <property type="entry name" value="Riboflavin_kinase_dom_sf"/>
</dbReference>
<evidence type="ECO:0000256" key="5">
    <source>
        <dbReference type="ARBA" id="ARBA00022679"/>
    </source>
</evidence>
<dbReference type="CDD" id="cd02064">
    <property type="entry name" value="FAD_synthetase_N"/>
    <property type="match status" value="1"/>
</dbReference>
<evidence type="ECO:0000256" key="4">
    <source>
        <dbReference type="ARBA" id="ARBA00022643"/>
    </source>
</evidence>
<evidence type="ECO:0000313" key="17">
    <source>
        <dbReference type="Proteomes" id="UP000252355"/>
    </source>
</evidence>
<dbReference type="FunFam" id="3.40.50.620:FF:000021">
    <property type="entry name" value="Riboflavin biosynthesis protein"/>
    <property type="match status" value="1"/>
</dbReference>
<dbReference type="GO" id="GO:0003919">
    <property type="term" value="F:FMN adenylyltransferase activity"/>
    <property type="evidence" value="ECO:0007669"/>
    <property type="project" value="UniProtKB-UniRule"/>
</dbReference>
<dbReference type="NCBIfam" id="NF004162">
    <property type="entry name" value="PRK05627.1-5"/>
    <property type="match status" value="1"/>
</dbReference>
<dbReference type="InterPro" id="IPR015865">
    <property type="entry name" value="Riboflavin_kinase_bac/euk"/>
</dbReference>
<comment type="pathway">
    <text evidence="2 14">Cofactor biosynthesis; FMN biosynthesis; FMN from riboflavin (ATP route): step 1/1.</text>
</comment>
<dbReference type="PANTHER" id="PTHR22749">
    <property type="entry name" value="RIBOFLAVIN KINASE/FMN ADENYLYLTRANSFERASE"/>
    <property type="match status" value="1"/>
</dbReference>
<dbReference type="UniPathway" id="UPA00277">
    <property type="reaction ID" value="UER00407"/>
</dbReference>
<evidence type="ECO:0000256" key="12">
    <source>
        <dbReference type="ARBA" id="ARBA00047880"/>
    </source>
</evidence>
<evidence type="ECO:0000256" key="9">
    <source>
        <dbReference type="ARBA" id="ARBA00022827"/>
    </source>
</evidence>
<comment type="catalytic activity">
    <reaction evidence="12 14">
        <text>riboflavin + ATP = FMN + ADP + H(+)</text>
        <dbReference type="Rhea" id="RHEA:14357"/>
        <dbReference type="ChEBI" id="CHEBI:15378"/>
        <dbReference type="ChEBI" id="CHEBI:30616"/>
        <dbReference type="ChEBI" id="CHEBI:57986"/>
        <dbReference type="ChEBI" id="CHEBI:58210"/>
        <dbReference type="ChEBI" id="CHEBI:456216"/>
        <dbReference type="EC" id="2.7.1.26"/>
    </reaction>
</comment>
<keyword evidence="5 14" id="KW-0808">Transferase</keyword>
<dbReference type="EMBL" id="QOQW01000001">
    <property type="protein sequence ID" value="RCK81688.1"/>
    <property type="molecule type" value="Genomic_DNA"/>
</dbReference>